<feature type="transmembrane region" description="Helical" evidence="2">
    <location>
        <begin position="7"/>
        <end position="25"/>
    </location>
</feature>
<reference evidence="3 4" key="1">
    <citation type="submission" date="2019-02" db="EMBL/GenBank/DDBJ databases">
        <title>Deep-cultivation of Planctomycetes and their phenomic and genomic characterization uncovers novel biology.</title>
        <authorList>
            <person name="Wiegand S."/>
            <person name="Jogler M."/>
            <person name="Boedeker C."/>
            <person name="Pinto D."/>
            <person name="Vollmers J."/>
            <person name="Rivas-Marin E."/>
            <person name="Kohn T."/>
            <person name="Peeters S.H."/>
            <person name="Heuer A."/>
            <person name="Rast P."/>
            <person name="Oberbeckmann S."/>
            <person name="Bunk B."/>
            <person name="Jeske O."/>
            <person name="Meyerdierks A."/>
            <person name="Storesund J.E."/>
            <person name="Kallscheuer N."/>
            <person name="Luecker S."/>
            <person name="Lage O.M."/>
            <person name="Pohl T."/>
            <person name="Merkel B.J."/>
            <person name="Hornburger P."/>
            <person name="Mueller R.-W."/>
            <person name="Bruemmer F."/>
            <person name="Labrenz M."/>
            <person name="Spormann A.M."/>
            <person name="Op den Camp H."/>
            <person name="Overmann J."/>
            <person name="Amann R."/>
            <person name="Jetten M.S.M."/>
            <person name="Mascher T."/>
            <person name="Medema M.H."/>
            <person name="Devos D.P."/>
            <person name="Kaster A.-K."/>
            <person name="Ovreas L."/>
            <person name="Rohde M."/>
            <person name="Galperin M.Y."/>
            <person name="Jogler C."/>
        </authorList>
    </citation>
    <scope>NUCLEOTIDE SEQUENCE [LARGE SCALE GENOMIC DNA]</scope>
    <source>
        <strain evidence="3 4">Spa11</strain>
    </source>
</reference>
<keyword evidence="2" id="KW-0812">Transmembrane</keyword>
<dbReference type="KEGG" id="bmei:Spa11_18260"/>
<feature type="region of interest" description="Disordered" evidence="1">
    <location>
        <begin position="174"/>
        <end position="237"/>
    </location>
</feature>
<evidence type="ECO:0000313" key="3">
    <source>
        <dbReference type="EMBL" id="QDV73628.1"/>
    </source>
</evidence>
<name>A0A518K763_9BACT</name>
<dbReference type="RefSeq" id="WP_145110954.1">
    <property type="nucleotide sequence ID" value="NZ_CP036349.1"/>
</dbReference>
<dbReference type="Proteomes" id="UP000316426">
    <property type="component" value="Chromosome"/>
</dbReference>
<evidence type="ECO:0000313" key="4">
    <source>
        <dbReference type="Proteomes" id="UP000316426"/>
    </source>
</evidence>
<protein>
    <submittedName>
        <fullName evidence="3">Uncharacterized protein</fullName>
    </submittedName>
</protein>
<evidence type="ECO:0000256" key="1">
    <source>
        <dbReference type="SAM" id="MobiDB-lite"/>
    </source>
</evidence>
<evidence type="ECO:0000256" key="2">
    <source>
        <dbReference type="SAM" id="Phobius"/>
    </source>
</evidence>
<dbReference type="AlphaFoldDB" id="A0A518K763"/>
<accession>A0A518K763</accession>
<keyword evidence="2" id="KW-1133">Transmembrane helix</keyword>
<sequence>MNQREKFLLAGVLLIVAAWFGWGFFDSYQDGYARRMRELSELDETLFNTGVDARRARQSLRKLEKFQEQSLPADPDVARSVYTAWLIDTIQASGLELGSVKFASVRQNEDASTSLSFTSVASGKPEAVVKLLDAYYRLDVLHQITNLQLRPADDEGDEWNVTFTSVALIVNGAPRETGLPETPRDPARLAKPSAGDYVQSVGGRNLFASYTPPPPPKPAPVEVVKETPKPKPSPPPFDDAEHAALSGIVGYGDAYEAWIVVRTTGVTLRLHDGDALEVGQFKGKVESVSQREMTVVAEDGAKFTVDLGEMIGEAQKASRDAA</sequence>
<keyword evidence="4" id="KW-1185">Reference proteome</keyword>
<proteinExistence type="predicted"/>
<dbReference type="EMBL" id="CP036349">
    <property type="protein sequence ID" value="QDV73628.1"/>
    <property type="molecule type" value="Genomic_DNA"/>
</dbReference>
<gene>
    <name evidence="3" type="ORF">Spa11_18260</name>
</gene>
<organism evidence="3 4">
    <name type="scientific">Botrimarina mediterranea</name>
    <dbReference type="NCBI Taxonomy" id="2528022"/>
    <lineage>
        <taxon>Bacteria</taxon>
        <taxon>Pseudomonadati</taxon>
        <taxon>Planctomycetota</taxon>
        <taxon>Planctomycetia</taxon>
        <taxon>Pirellulales</taxon>
        <taxon>Lacipirellulaceae</taxon>
        <taxon>Botrimarina</taxon>
    </lineage>
</organism>
<keyword evidence="2" id="KW-0472">Membrane</keyword>